<evidence type="ECO:0000313" key="3">
    <source>
        <dbReference type="Proteomes" id="UP000431401"/>
    </source>
</evidence>
<dbReference type="InterPro" id="IPR000740">
    <property type="entry name" value="GrpE"/>
</dbReference>
<dbReference type="GO" id="GO:0042803">
    <property type="term" value="F:protein homodimerization activity"/>
    <property type="evidence" value="ECO:0007669"/>
    <property type="project" value="InterPro"/>
</dbReference>
<evidence type="ECO:0000313" key="2">
    <source>
        <dbReference type="EMBL" id="MQY27698.1"/>
    </source>
</evidence>
<feature type="coiled-coil region" evidence="1">
    <location>
        <begin position="26"/>
        <end position="67"/>
    </location>
</feature>
<name>A0A7K0DQ35_9NOCA</name>
<organism evidence="2 3">
    <name type="scientific">Nocardia aurantia</name>
    <dbReference type="NCBI Taxonomy" id="2585199"/>
    <lineage>
        <taxon>Bacteria</taxon>
        <taxon>Bacillati</taxon>
        <taxon>Actinomycetota</taxon>
        <taxon>Actinomycetes</taxon>
        <taxon>Mycobacteriales</taxon>
        <taxon>Nocardiaceae</taxon>
        <taxon>Nocardia</taxon>
    </lineage>
</organism>
<reference evidence="2 3" key="1">
    <citation type="submission" date="2019-10" db="EMBL/GenBank/DDBJ databases">
        <title>Nocardia macrotermitis sp. nov. and Nocardia aurantia sp. nov., isolated from the gut of fungus growing-termite Macrotermes natalensis.</title>
        <authorList>
            <person name="Benndorf R."/>
            <person name="Schwitalla J."/>
            <person name="Martin K."/>
            <person name="De Beer W."/>
            <person name="Kaster A.-K."/>
            <person name="Vollmers J."/>
            <person name="Poulsen M."/>
            <person name="Beemelmanns C."/>
        </authorList>
    </citation>
    <scope>NUCLEOTIDE SEQUENCE [LARGE SCALE GENOMIC DNA]</scope>
    <source>
        <strain evidence="2 3">RB56</strain>
    </source>
</reference>
<dbReference type="GO" id="GO:0006457">
    <property type="term" value="P:protein folding"/>
    <property type="evidence" value="ECO:0007669"/>
    <property type="project" value="InterPro"/>
</dbReference>
<evidence type="ECO:0000256" key="1">
    <source>
        <dbReference type="SAM" id="Coils"/>
    </source>
</evidence>
<accession>A0A7K0DQ35</accession>
<comment type="caution">
    <text evidence="2">The sequence shown here is derived from an EMBL/GenBank/DDBJ whole genome shotgun (WGS) entry which is preliminary data.</text>
</comment>
<keyword evidence="3" id="KW-1185">Reference proteome</keyword>
<proteinExistence type="predicted"/>
<dbReference type="GO" id="GO:0000774">
    <property type="term" value="F:adenyl-nucleotide exchange factor activity"/>
    <property type="evidence" value="ECO:0007669"/>
    <property type="project" value="InterPro"/>
</dbReference>
<dbReference type="GO" id="GO:0051087">
    <property type="term" value="F:protein-folding chaperone binding"/>
    <property type="evidence" value="ECO:0007669"/>
    <property type="project" value="InterPro"/>
</dbReference>
<evidence type="ECO:0008006" key="4">
    <source>
        <dbReference type="Google" id="ProtNLM"/>
    </source>
</evidence>
<sequence length="189" mass="21023">MNDYREAGSASYEATPVDEILGVGMISESDRILQELTGEIRRLADRSEDLEAVNKRMHERVAALEGDLLRASLRPVIKALAELHGECHRHAQHVREIADTEPTLAFAEDFHTVSGRIEDILEGLGAVPIGTEIGDPFDRRLHQPCGTVTTDVEARHDRVSAVYHQGFRNIASEKPVIHAKVSVWKYLAP</sequence>
<protein>
    <recommendedName>
        <fullName evidence="4">Nucleotide exchange factor GrpE</fullName>
    </recommendedName>
</protein>
<keyword evidence="1" id="KW-0175">Coiled coil</keyword>
<gene>
    <name evidence="2" type="ORF">NRB56_32810</name>
</gene>
<dbReference type="Pfam" id="PF01025">
    <property type="entry name" value="GrpE"/>
    <property type="match status" value="1"/>
</dbReference>
<dbReference type="AlphaFoldDB" id="A0A7K0DQ35"/>
<dbReference type="Proteomes" id="UP000431401">
    <property type="component" value="Unassembled WGS sequence"/>
</dbReference>
<dbReference type="EMBL" id="WEGI01000006">
    <property type="protein sequence ID" value="MQY27698.1"/>
    <property type="molecule type" value="Genomic_DNA"/>
</dbReference>